<dbReference type="EMBL" id="CM042043">
    <property type="protein sequence ID" value="KAI3694765.1"/>
    <property type="molecule type" value="Genomic_DNA"/>
</dbReference>
<reference evidence="1 2" key="2">
    <citation type="journal article" date="2022" name="Mol. Ecol. Resour.">
        <title>The genomes of chicory, endive, great burdock and yacon provide insights into Asteraceae paleo-polyploidization history and plant inulin production.</title>
        <authorList>
            <person name="Fan W."/>
            <person name="Wang S."/>
            <person name="Wang H."/>
            <person name="Wang A."/>
            <person name="Jiang F."/>
            <person name="Liu H."/>
            <person name="Zhao H."/>
            <person name="Xu D."/>
            <person name="Zhang Y."/>
        </authorList>
    </citation>
    <scope>NUCLEOTIDE SEQUENCE [LARGE SCALE GENOMIC DNA]</scope>
    <source>
        <strain evidence="2">cv. Yunnan</strain>
        <tissue evidence="1">Leaves</tissue>
    </source>
</reference>
<organism evidence="1 2">
    <name type="scientific">Smallanthus sonchifolius</name>
    <dbReference type="NCBI Taxonomy" id="185202"/>
    <lineage>
        <taxon>Eukaryota</taxon>
        <taxon>Viridiplantae</taxon>
        <taxon>Streptophyta</taxon>
        <taxon>Embryophyta</taxon>
        <taxon>Tracheophyta</taxon>
        <taxon>Spermatophyta</taxon>
        <taxon>Magnoliopsida</taxon>
        <taxon>eudicotyledons</taxon>
        <taxon>Gunneridae</taxon>
        <taxon>Pentapetalae</taxon>
        <taxon>asterids</taxon>
        <taxon>campanulids</taxon>
        <taxon>Asterales</taxon>
        <taxon>Asteraceae</taxon>
        <taxon>Asteroideae</taxon>
        <taxon>Heliantheae alliance</taxon>
        <taxon>Millerieae</taxon>
        <taxon>Smallanthus</taxon>
    </lineage>
</organism>
<dbReference type="Proteomes" id="UP001056120">
    <property type="component" value="Linkage Group LG26"/>
</dbReference>
<accession>A0ACB8ZF80</accession>
<proteinExistence type="predicted"/>
<name>A0ACB8ZF80_9ASTR</name>
<sequence>MRYHSYEDYAEALTKGGKHGGADAIIHEIPYIKMFLGKYSNGDYSMVSSKPTTSGFAFIFAKGSPLVQDMSREIAKIRHDGTLKSLEKKWFETEFPISPQDSSTKPKTLSLERFGGLFIISGVSSCLALMISVMYLIGAKMEILSIISLLGGRSLMASIRYLLLKKLVKK</sequence>
<comment type="caution">
    <text evidence="1">The sequence shown here is derived from an EMBL/GenBank/DDBJ whole genome shotgun (WGS) entry which is preliminary data.</text>
</comment>
<evidence type="ECO:0000313" key="2">
    <source>
        <dbReference type="Proteomes" id="UP001056120"/>
    </source>
</evidence>
<evidence type="ECO:0000313" key="1">
    <source>
        <dbReference type="EMBL" id="KAI3694765.1"/>
    </source>
</evidence>
<reference evidence="2" key="1">
    <citation type="journal article" date="2022" name="Mol. Ecol. Resour.">
        <title>The genomes of chicory, endive, great burdock and yacon provide insights into Asteraceae palaeo-polyploidization history and plant inulin production.</title>
        <authorList>
            <person name="Fan W."/>
            <person name="Wang S."/>
            <person name="Wang H."/>
            <person name="Wang A."/>
            <person name="Jiang F."/>
            <person name="Liu H."/>
            <person name="Zhao H."/>
            <person name="Xu D."/>
            <person name="Zhang Y."/>
        </authorList>
    </citation>
    <scope>NUCLEOTIDE SEQUENCE [LARGE SCALE GENOMIC DNA]</scope>
    <source>
        <strain evidence="2">cv. Yunnan</strain>
    </source>
</reference>
<keyword evidence="2" id="KW-1185">Reference proteome</keyword>
<protein>
    <submittedName>
        <fullName evidence="1">Uncharacterized protein</fullName>
    </submittedName>
</protein>
<gene>
    <name evidence="1" type="ORF">L1987_77745</name>
</gene>